<reference evidence="9 10" key="1">
    <citation type="submission" date="2016-10" db="EMBL/GenBank/DDBJ databases">
        <authorList>
            <person name="de Groot N.N."/>
        </authorList>
    </citation>
    <scope>NUCLEOTIDE SEQUENCE [LARGE SCALE GENOMIC DNA]</scope>
    <source>
        <strain evidence="9 10">CGMCC 4.3510</strain>
    </source>
</reference>
<evidence type="ECO:0000259" key="8">
    <source>
        <dbReference type="Pfam" id="PF04138"/>
    </source>
</evidence>
<comment type="similarity">
    <text evidence="2">Belongs to the GtrA family.</text>
</comment>
<evidence type="ECO:0000256" key="6">
    <source>
        <dbReference type="SAM" id="MobiDB-lite"/>
    </source>
</evidence>
<protein>
    <submittedName>
        <fullName evidence="9">Putative flippase GtrA (Transmembrane translocase of bactoprenol-linked glucose)</fullName>
    </submittedName>
</protein>
<dbReference type="STRING" id="380248.SAMN05216251_116130"/>
<sequence>MTLAGARSPQLLQIVRFALVGGVNTATFYGFYLALHPWMPYFAAYTLAFVLSMIGSFFLNTYFTYRTRPTWRKFLLFPLTNLTNYVVTSVGVYALVEWAGMNDKIAPLAAAAAAIPFTYLLSRRILVPTAGTDTAPAEAGAAEPQPAPPLRASR</sequence>
<dbReference type="GO" id="GO:0005886">
    <property type="term" value="C:plasma membrane"/>
    <property type="evidence" value="ECO:0007669"/>
    <property type="project" value="TreeGrafter"/>
</dbReference>
<feature type="compositionally biased region" description="Pro residues" evidence="6">
    <location>
        <begin position="145"/>
        <end position="154"/>
    </location>
</feature>
<proteinExistence type="inferred from homology"/>
<evidence type="ECO:0000313" key="10">
    <source>
        <dbReference type="Proteomes" id="UP000199323"/>
    </source>
</evidence>
<dbReference type="Proteomes" id="UP000199323">
    <property type="component" value="Unassembled WGS sequence"/>
</dbReference>
<evidence type="ECO:0000256" key="3">
    <source>
        <dbReference type="ARBA" id="ARBA00022692"/>
    </source>
</evidence>
<keyword evidence="4 7" id="KW-1133">Transmembrane helix</keyword>
<evidence type="ECO:0000256" key="1">
    <source>
        <dbReference type="ARBA" id="ARBA00004141"/>
    </source>
</evidence>
<keyword evidence="5 7" id="KW-0472">Membrane</keyword>
<feature type="compositionally biased region" description="Low complexity" evidence="6">
    <location>
        <begin position="134"/>
        <end position="144"/>
    </location>
</feature>
<gene>
    <name evidence="9" type="ORF">SAMN05216251_116130</name>
</gene>
<keyword evidence="10" id="KW-1185">Reference proteome</keyword>
<dbReference type="GO" id="GO:0000271">
    <property type="term" value="P:polysaccharide biosynthetic process"/>
    <property type="evidence" value="ECO:0007669"/>
    <property type="project" value="InterPro"/>
</dbReference>
<dbReference type="PANTHER" id="PTHR38459:SF1">
    <property type="entry name" value="PROPHAGE BACTOPRENOL-LINKED GLUCOSE TRANSLOCASE HOMOLOG"/>
    <property type="match status" value="1"/>
</dbReference>
<evidence type="ECO:0000256" key="7">
    <source>
        <dbReference type="SAM" id="Phobius"/>
    </source>
</evidence>
<keyword evidence="3 7" id="KW-0812">Transmembrane</keyword>
<comment type="subcellular location">
    <subcellularLocation>
        <location evidence="1">Membrane</location>
        <topology evidence="1">Multi-pass membrane protein</topology>
    </subcellularLocation>
</comment>
<evidence type="ECO:0000256" key="5">
    <source>
        <dbReference type="ARBA" id="ARBA00023136"/>
    </source>
</evidence>
<feature type="transmembrane region" description="Helical" evidence="7">
    <location>
        <begin position="105"/>
        <end position="122"/>
    </location>
</feature>
<evidence type="ECO:0000256" key="2">
    <source>
        <dbReference type="ARBA" id="ARBA00009399"/>
    </source>
</evidence>
<dbReference type="Pfam" id="PF04138">
    <property type="entry name" value="GtrA_DPMS_TM"/>
    <property type="match status" value="1"/>
</dbReference>
<dbReference type="EMBL" id="FONG01000016">
    <property type="protein sequence ID" value="SFF50109.1"/>
    <property type="molecule type" value="Genomic_DNA"/>
</dbReference>
<evidence type="ECO:0000256" key="4">
    <source>
        <dbReference type="ARBA" id="ARBA00022989"/>
    </source>
</evidence>
<feature type="transmembrane region" description="Helical" evidence="7">
    <location>
        <begin position="41"/>
        <end position="63"/>
    </location>
</feature>
<evidence type="ECO:0000313" key="9">
    <source>
        <dbReference type="EMBL" id="SFF50109.1"/>
    </source>
</evidence>
<organism evidence="9 10">
    <name type="scientific">Actinacidiphila alni</name>
    <dbReference type="NCBI Taxonomy" id="380248"/>
    <lineage>
        <taxon>Bacteria</taxon>
        <taxon>Bacillati</taxon>
        <taxon>Actinomycetota</taxon>
        <taxon>Actinomycetes</taxon>
        <taxon>Kitasatosporales</taxon>
        <taxon>Streptomycetaceae</taxon>
        <taxon>Actinacidiphila</taxon>
    </lineage>
</organism>
<dbReference type="AlphaFoldDB" id="A0A1I2J6X2"/>
<dbReference type="InterPro" id="IPR051401">
    <property type="entry name" value="GtrA_CellWall_Glycosyl"/>
</dbReference>
<accession>A0A1I2J6X2</accession>
<feature type="domain" description="GtrA/DPMS transmembrane" evidence="8">
    <location>
        <begin position="16"/>
        <end position="125"/>
    </location>
</feature>
<feature type="region of interest" description="Disordered" evidence="6">
    <location>
        <begin position="134"/>
        <end position="154"/>
    </location>
</feature>
<feature type="transmembrane region" description="Helical" evidence="7">
    <location>
        <begin position="12"/>
        <end position="35"/>
    </location>
</feature>
<feature type="transmembrane region" description="Helical" evidence="7">
    <location>
        <begin position="75"/>
        <end position="99"/>
    </location>
</feature>
<name>A0A1I2J6X2_9ACTN</name>
<dbReference type="PANTHER" id="PTHR38459">
    <property type="entry name" value="PROPHAGE BACTOPRENOL-LINKED GLUCOSE TRANSLOCASE HOMOLOG"/>
    <property type="match status" value="1"/>
</dbReference>
<dbReference type="InterPro" id="IPR007267">
    <property type="entry name" value="GtrA_DPMS_TM"/>
</dbReference>